<dbReference type="AlphaFoldDB" id="A0A8J6J930"/>
<dbReference type="Proteomes" id="UP000661435">
    <property type="component" value="Unassembled WGS sequence"/>
</dbReference>
<accession>A0A8J6J930</accession>
<comment type="caution">
    <text evidence="1">The sequence shown here is derived from an EMBL/GenBank/DDBJ whole genome shotgun (WGS) entry which is preliminary data.</text>
</comment>
<evidence type="ECO:0000313" key="1">
    <source>
        <dbReference type="EMBL" id="MBC5735071.1"/>
    </source>
</evidence>
<gene>
    <name evidence="1" type="ORF">H8S57_15245</name>
</gene>
<dbReference type="EMBL" id="JACOPP010000035">
    <property type="protein sequence ID" value="MBC5735071.1"/>
    <property type="molecule type" value="Genomic_DNA"/>
</dbReference>
<protein>
    <submittedName>
        <fullName evidence="1">Uncharacterized protein</fullName>
    </submittedName>
</protein>
<proteinExistence type="predicted"/>
<sequence length="85" mass="8420">MSNLVGKIGSGDGLLGAVSPSRDLKGAFGGSSGGIQYEIGPGLKVEGGVLSVDTADKVEQDNTKPVTSAAVHVEVGNIEVLLAAL</sequence>
<reference evidence="1" key="1">
    <citation type="submission" date="2020-08" db="EMBL/GenBank/DDBJ databases">
        <title>Genome public.</title>
        <authorList>
            <person name="Liu C."/>
            <person name="Sun Q."/>
        </authorList>
    </citation>
    <scope>NUCLEOTIDE SEQUENCE</scope>
    <source>
        <strain evidence="1">NSJ-51</strain>
    </source>
</reference>
<evidence type="ECO:0000313" key="2">
    <source>
        <dbReference type="Proteomes" id="UP000661435"/>
    </source>
</evidence>
<dbReference type="RefSeq" id="WP_186908862.1">
    <property type="nucleotide sequence ID" value="NZ_JACOPP010000035.1"/>
</dbReference>
<name>A0A8J6J930_9FIRM</name>
<organism evidence="1 2">
    <name type="scientific">Lawsonibacter hominis</name>
    <dbReference type="NCBI Taxonomy" id="2763053"/>
    <lineage>
        <taxon>Bacteria</taxon>
        <taxon>Bacillati</taxon>
        <taxon>Bacillota</taxon>
        <taxon>Clostridia</taxon>
        <taxon>Eubacteriales</taxon>
        <taxon>Oscillospiraceae</taxon>
        <taxon>Lawsonibacter</taxon>
    </lineage>
</organism>
<keyword evidence="2" id="KW-1185">Reference proteome</keyword>